<dbReference type="RefSeq" id="WP_250725445.1">
    <property type="nucleotide sequence ID" value="NZ_CP098400.1"/>
</dbReference>
<dbReference type="KEGG" id="alkq:M9189_06195"/>
<name>A0A9J6ZTC2_9BACT</name>
<organism evidence="1 2">
    <name type="scientific">Xiashengella succiniciproducens</name>
    <dbReference type="NCBI Taxonomy" id="2949635"/>
    <lineage>
        <taxon>Bacteria</taxon>
        <taxon>Pseudomonadati</taxon>
        <taxon>Bacteroidota</taxon>
        <taxon>Bacteroidia</taxon>
        <taxon>Marinilabiliales</taxon>
        <taxon>Marinilabiliaceae</taxon>
        <taxon>Xiashengella</taxon>
    </lineage>
</organism>
<accession>A0A9J6ZTC2</accession>
<keyword evidence="2" id="KW-1185">Reference proteome</keyword>
<protein>
    <submittedName>
        <fullName evidence="1">Uncharacterized protein</fullName>
    </submittedName>
</protein>
<evidence type="ECO:0000313" key="1">
    <source>
        <dbReference type="EMBL" id="URW80941.1"/>
    </source>
</evidence>
<dbReference type="Proteomes" id="UP001056426">
    <property type="component" value="Chromosome"/>
</dbReference>
<proteinExistence type="predicted"/>
<evidence type="ECO:0000313" key="2">
    <source>
        <dbReference type="Proteomes" id="UP001056426"/>
    </source>
</evidence>
<reference evidence="1" key="2">
    <citation type="submission" date="2022-06" db="EMBL/GenBank/DDBJ databases">
        <title>Xiashengella guii gen. nov. sp. nov., a bacterium isolated form anaerobic digestion tank.</title>
        <authorList>
            <person name="Huang H."/>
        </authorList>
    </citation>
    <scope>NUCLEOTIDE SEQUENCE</scope>
    <source>
        <strain evidence="1">Ai-910</strain>
    </source>
</reference>
<dbReference type="AlphaFoldDB" id="A0A9J6ZTC2"/>
<reference evidence="1" key="1">
    <citation type="submission" date="2022-05" db="EMBL/GenBank/DDBJ databases">
        <authorList>
            <person name="Sun X."/>
        </authorList>
    </citation>
    <scope>NUCLEOTIDE SEQUENCE</scope>
    <source>
        <strain evidence="1">Ai-910</strain>
    </source>
</reference>
<sequence length="190" mass="22366">MRIKWIIFVFFGLLGTKGFSQTDKETTRKTDYLTFQTGFIVDGYNSLGVRTFFEYQRDLMKNWQYGISYEHSRHFGFFMTDQLYDLNSNLSQLSINGYYKLNLIKDRLFWTGGLGLGALHVNWDDNDSFGATINASLTLNIRVTKRLYFESSPLIVLIPFNRIYYSPMNIDHFDNFYAFTFFPFGIKVKL</sequence>
<gene>
    <name evidence="1" type="ORF">M9189_06195</name>
</gene>
<dbReference type="EMBL" id="CP098400">
    <property type="protein sequence ID" value="URW80941.1"/>
    <property type="molecule type" value="Genomic_DNA"/>
</dbReference>